<dbReference type="SUPFAM" id="SSF54593">
    <property type="entry name" value="Glyoxalase/Bleomycin resistance protein/Dihydroxybiphenyl dioxygenase"/>
    <property type="match status" value="1"/>
</dbReference>
<evidence type="ECO:0000259" key="1">
    <source>
        <dbReference type="Pfam" id="PF00903"/>
    </source>
</evidence>
<organism evidence="2">
    <name type="scientific">hydrothermal vent metagenome</name>
    <dbReference type="NCBI Taxonomy" id="652676"/>
    <lineage>
        <taxon>unclassified sequences</taxon>
        <taxon>metagenomes</taxon>
        <taxon>ecological metagenomes</taxon>
    </lineage>
</organism>
<feature type="domain" description="Glyoxalase/fosfomycin resistance/dioxygenase" evidence="1">
    <location>
        <begin position="9"/>
        <end position="118"/>
    </location>
</feature>
<dbReference type="AlphaFoldDB" id="A0A3B0W6K6"/>
<name>A0A3B0W6K6_9ZZZZ</name>
<accession>A0A3B0W6K6</accession>
<proteinExistence type="predicted"/>
<dbReference type="Gene3D" id="3.10.180.10">
    <property type="entry name" value="2,3-Dihydroxybiphenyl 1,2-Dioxygenase, domain 1"/>
    <property type="match status" value="1"/>
</dbReference>
<evidence type="ECO:0000313" key="2">
    <source>
        <dbReference type="EMBL" id="VAW50941.1"/>
    </source>
</evidence>
<sequence>MSILNGIAVLNCQSIEATLNFYQQALQFVVIKKREAEGELQWVHIMNGSTTLMLQRAGLQSLPSDKTSLPNIMLYFYVSNINEISHLLKAKYNINADVSTTAYKMLECYISDPEGNQITLGQKNVDAPDD</sequence>
<dbReference type="Pfam" id="PF00903">
    <property type="entry name" value="Glyoxalase"/>
    <property type="match status" value="1"/>
</dbReference>
<protein>
    <recommendedName>
        <fullName evidence="1">Glyoxalase/fosfomycin resistance/dioxygenase domain-containing protein</fullName>
    </recommendedName>
</protein>
<reference evidence="2" key="1">
    <citation type="submission" date="2018-06" db="EMBL/GenBank/DDBJ databases">
        <authorList>
            <person name="Zhirakovskaya E."/>
        </authorList>
    </citation>
    <scope>NUCLEOTIDE SEQUENCE</scope>
</reference>
<gene>
    <name evidence="2" type="ORF">MNBD_GAMMA05-1435</name>
</gene>
<dbReference type="EMBL" id="UOFE01000009">
    <property type="protein sequence ID" value="VAW50941.1"/>
    <property type="molecule type" value="Genomic_DNA"/>
</dbReference>
<dbReference type="InterPro" id="IPR029068">
    <property type="entry name" value="Glyas_Bleomycin-R_OHBP_Dase"/>
</dbReference>
<dbReference type="InterPro" id="IPR004360">
    <property type="entry name" value="Glyas_Fos-R_dOase_dom"/>
</dbReference>